<keyword evidence="3" id="KW-0238">DNA-binding</keyword>
<protein>
    <submittedName>
        <fullName evidence="6">LysR family transcriptional regulator</fullName>
    </submittedName>
</protein>
<dbReference type="InterPro" id="IPR005119">
    <property type="entry name" value="LysR_subst-bd"/>
</dbReference>
<dbReference type="PRINTS" id="PR00039">
    <property type="entry name" value="HTHLYSR"/>
</dbReference>
<evidence type="ECO:0000256" key="3">
    <source>
        <dbReference type="ARBA" id="ARBA00023125"/>
    </source>
</evidence>
<gene>
    <name evidence="6" type="ORF">WG925_24885</name>
</gene>
<dbReference type="SUPFAM" id="SSF53850">
    <property type="entry name" value="Periplasmic binding protein-like II"/>
    <property type="match status" value="1"/>
</dbReference>
<dbReference type="Pfam" id="PF00126">
    <property type="entry name" value="HTH_1"/>
    <property type="match status" value="1"/>
</dbReference>
<sequence>MPTLRALECLVSVFDHGSVTAAAAALHLSQPALSHQLAQLEREVGTPLLERLPRGVRPTVAGRAVHADAVAALAAADRVLTTGRAVAHGGGGVLRVACAETMTAGLLAPVLRASSGAAARTRVELTELTSADEIAARVADGAADVGVSPRPGRDGVDAEVLGREPLVAVLPRHHPLAGTPGPVPVAALGDGPVVHYDPGNGLAGWLDTLAAGHGVALDAVTRTRSATTAARLADAGVGVAVVRVTALPAGAPGVVRALDPAQDREVVALTRPGRDPVVTAFVAALRRRGVPVPAAVAAQLTS</sequence>
<accession>A0ABU9AKZ9</accession>
<dbReference type="EMBL" id="JBBPIX010000019">
    <property type="protein sequence ID" value="MEK6466983.1"/>
    <property type="molecule type" value="Genomic_DNA"/>
</dbReference>
<dbReference type="InterPro" id="IPR036388">
    <property type="entry name" value="WH-like_DNA-bd_sf"/>
</dbReference>
<dbReference type="Gene3D" id="3.40.190.10">
    <property type="entry name" value="Periplasmic binding protein-like II"/>
    <property type="match status" value="2"/>
</dbReference>
<dbReference type="InterPro" id="IPR000847">
    <property type="entry name" value="LysR_HTH_N"/>
</dbReference>
<evidence type="ECO:0000256" key="2">
    <source>
        <dbReference type="ARBA" id="ARBA00023015"/>
    </source>
</evidence>
<dbReference type="RefSeq" id="WP_346864765.1">
    <property type="nucleotide sequence ID" value="NZ_JBBPIX010000019.1"/>
</dbReference>
<comment type="similarity">
    <text evidence="1">Belongs to the LysR transcriptional regulatory family.</text>
</comment>
<dbReference type="Pfam" id="PF03466">
    <property type="entry name" value="LysR_substrate"/>
    <property type="match status" value="1"/>
</dbReference>
<evidence type="ECO:0000259" key="5">
    <source>
        <dbReference type="PROSITE" id="PS50931"/>
    </source>
</evidence>
<dbReference type="Gene3D" id="1.10.10.10">
    <property type="entry name" value="Winged helix-like DNA-binding domain superfamily/Winged helix DNA-binding domain"/>
    <property type="match status" value="1"/>
</dbReference>
<dbReference type="PANTHER" id="PTHR30346:SF28">
    <property type="entry name" value="HTH-TYPE TRANSCRIPTIONAL REGULATOR CYNR"/>
    <property type="match status" value="1"/>
</dbReference>
<reference evidence="6 7" key="1">
    <citation type="submission" date="2024-03" db="EMBL/GenBank/DDBJ databases">
        <title>Draft genome sequence of Pseudonocardia carboxydivorans JCM 14827.</title>
        <authorList>
            <person name="Duangmal K."/>
        </authorList>
    </citation>
    <scope>NUCLEOTIDE SEQUENCE [LARGE SCALE GENOMIC DNA]</scope>
    <source>
        <strain evidence="6 7">JCM 14827</strain>
    </source>
</reference>
<dbReference type="Proteomes" id="UP001367513">
    <property type="component" value="Unassembled WGS sequence"/>
</dbReference>
<dbReference type="CDD" id="cd05466">
    <property type="entry name" value="PBP2_LTTR_substrate"/>
    <property type="match status" value="1"/>
</dbReference>
<evidence type="ECO:0000256" key="4">
    <source>
        <dbReference type="ARBA" id="ARBA00023163"/>
    </source>
</evidence>
<dbReference type="PANTHER" id="PTHR30346">
    <property type="entry name" value="TRANSCRIPTIONAL DUAL REGULATOR HCAR-RELATED"/>
    <property type="match status" value="1"/>
</dbReference>
<evidence type="ECO:0000256" key="1">
    <source>
        <dbReference type="ARBA" id="ARBA00009437"/>
    </source>
</evidence>
<feature type="domain" description="HTH lysR-type" evidence="5">
    <location>
        <begin position="2"/>
        <end position="59"/>
    </location>
</feature>
<comment type="caution">
    <text evidence="6">The sequence shown here is derived from an EMBL/GenBank/DDBJ whole genome shotgun (WGS) entry which is preliminary data.</text>
</comment>
<name>A0ABU9AKZ9_PSEA5</name>
<evidence type="ECO:0000313" key="7">
    <source>
        <dbReference type="Proteomes" id="UP001367513"/>
    </source>
</evidence>
<proteinExistence type="inferred from homology"/>
<evidence type="ECO:0000313" key="6">
    <source>
        <dbReference type="EMBL" id="MEK6466983.1"/>
    </source>
</evidence>
<dbReference type="SUPFAM" id="SSF46785">
    <property type="entry name" value="Winged helix' DNA-binding domain"/>
    <property type="match status" value="1"/>
</dbReference>
<dbReference type="InterPro" id="IPR036390">
    <property type="entry name" value="WH_DNA-bd_sf"/>
</dbReference>
<dbReference type="PROSITE" id="PS50931">
    <property type="entry name" value="HTH_LYSR"/>
    <property type="match status" value="1"/>
</dbReference>
<keyword evidence="2" id="KW-0805">Transcription regulation</keyword>
<keyword evidence="4" id="KW-0804">Transcription</keyword>
<organism evidence="6 7">
    <name type="scientific">Pseudonocardia alni subsp. carboxydivorans</name>
    <dbReference type="NCBI Taxonomy" id="415010"/>
    <lineage>
        <taxon>Bacteria</taxon>
        <taxon>Bacillati</taxon>
        <taxon>Actinomycetota</taxon>
        <taxon>Actinomycetes</taxon>
        <taxon>Pseudonocardiales</taxon>
        <taxon>Pseudonocardiaceae</taxon>
        <taxon>Pseudonocardia</taxon>
    </lineage>
</organism>
<keyword evidence="7" id="KW-1185">Reference proteome</keyword>